<dbReference type="SUPFAM" id="SSF57850">
    <property type="entry name" value="RING/U-box"/>
    <property type="match status" value="1"/>
</dbReference>
<protein>
    <submittedName>
        <fullName evidence="4">43kDa postsynaptic protein</fullName>
    </submittedName>
</protein>
<comment type="caution">
    <text evidence="4">The sequence shown here is derived from an EMBL/GenBank/DDBJ whole genome shotgun (WGS) entry which is preliminary data.</text>
</comment>
<dbReference type="EMBL" id="JXTC01000018">
    <property type="protein sequence ID" value="PON99431.1"/>
    <property type="molecule type" value="Genomic_DNA"/>
</dbReference>
<feature type="region of interest" description="Disordered" evidence="2">
    <location>
        <begin position="590"/>
        <end position="669"/>
    </location>
</feature>
<dbReference type="Proteomes" id="UP000237000">
    <property type="component" value="Unassembled WGS sequence"/>
</dbReference>
<evidence type="ECO:0000256" key="1">
    <source>
        <dbReference type="PROSITE-ProRule" id="PRU00175"/>
    </source>
</evidence>
<keyword evidence="1" id="KW-0479">Metal-binding</keyword>
<evidence type="ECO:0000313" key="5">
    <source>
        <dbReference type="Proteomes" id="UP000237000"/>
    </source>
</evidence>
<organism evidence="4 5">
    <name type="scientific">Trema orientale</name>
    <name type="common">Charcoal tree</name>
    <name type="synonym">Celtis orientalis</name>
    <dbReference type="NCBI Taxonomy" id="63057"/>
    <lineage>
        <taxon>Eukaryota</taxon>
        <taxon>Viridiplantae</taxon>
        <taxon>Streptophyta</taxon>
        <taxon>Embryophyta</taxon>
        <taxon>Tracheophyta</taxon>
        <taxon>Spermatophyta</taxon>
        <taxon>Magnoliopsida</taxon>
        <taxon>eudicotyledons</taxon>
        <taxon>Gunneridae</taxon>
        <taxon>Pentapetalae</taxon>
        <taxon>rosids</taxon>
        <taxon>fabids</taxon>
        <taxon>Rosales</taxon>
        <taxon>Cannabaceae</taxon>
        <taxon>Trema</taxon>
    </lineage>
</organism>
<feature type="region of interest" description="Disordered" evidence="2">
    <location>
        <begin position="488"/>
        <end position="523"/>
    </location>
</feature>
<dbReference type="OrthoDB" id="1188342at2759"/>
<dbReference type="PROSITE" id="PS50089">
    <property type="entry name" value="ZF_RING_2"/>
    <property type="match status" value="1"/>
</dbReference>
<gene>
    <name evidence="4" type="ORF">TorRG33x02_045980</name>
</gene>
<dbReference type="GO" id="GO:0008270">
    <property type="term" value="F:zinc ion binding"/>
    <property type="evidence" value="ECO:0007669"/>
    <property type="project" value="UniProtKB-KW"/>
</dbReference>
<dbReference type="PANTHER" id="PTHR31150">
    <property type="entry name" value="EXPRESSED PROTEIN"/>
    <property type="match status" value="1"/>
</dbReference>
<dbReference type="CDD" id="cd16448">
    <property type="entry name" value="RING-H2"/>
    <property type="match status" value="1"/>
</dbReference>
<name>A0A2P5FNP1_TREOI</name>
<feature type="compositionally biased region" description="Basic and acidic residues" evidence="2">
    <location>
        <begin position="1"/>
        <end position="10"/>
    </location>
</feature>
<dbReference type="PANTHER" id="PTHR31150:SF19">
    <property type="entry name" value="RING-TYPE DOMAIN-CONTAINING PROTEIN"/>
    <property type="match status" value="1"/>
</dbReference>
<feature type="region of interest" description="Disordered" evidence="2">
    <location>
        <begin position="1"/>
        <end position="95"/>
    </location>
</feature>
<feature type="compositionally biased region" description="Polar residues" evidence="2">
    <location>
        <begin position="43"/>
        <end position="56"/>
    </location>
</feature>
<dbReference type="InterPro" id="IPR001841">
    <property type="entry name" value="Znf_RING"/>
</dbReference>
<dbReference type="InParanoid" id="A0A2P5FNP1"/>
<reference evidence="5" key="1">
    <citation type="submission" date="2016-06" db="EMBL/GenBank/DDBJ databases">
        <title>Parallel loss of symbiosis genes in relatives of nitrogen-fixing non-legume Parasponia.</title>
        <authorList>
            <person name="Van Velzen R."/>
            <person name="Holmer R."/>
            <person name="Bu F."/>
            <person name="Rutten L."/>
            <person name="Van Zeijl A."/>
            <person name="Liu W."/>
            <person name="Santuari L."/>
            <person name="Cao Q."/>
            <person name="Sharma T."/>
            <person name="Shen D."/>
            <person name="Roswanjaya Y."/>
            <person name="Wardhani T."/>
            <person name="Kalhor M.S."/>
            <person name="Jansen J."/>
            <person name="Van den Hoogen J."/>
            <person name="Gungor B."/>
            <person name="Hartog M."/>
            <person name="Hontelez J."/>
            <person name="Verver J."/>
            <person name="Yang W.-C."/>
            <person name="Schijlen E."/>
            <person name="Repin R."/>
            <person name="Schilthuizen M."/>
            <person name="Schranz E."/>
            <person name="Heidstra R."/>
            <person name="Miyata K."/>
            <person name="Fedorova E."/>
            <person name="Kohlen W."/>
            <person name="Bisseling T."/>
            <person name="Smit S."/>
            <person name="Geurts R."/>
        </authorList>
    </citation>
    <scope>NUCLEOTIDE SEQUENCE [LARGE SCALE GENOMIC DNA]</scope>
    <source>
        <strain evidence="5">cv. RG33-2</strain>
    </source>
</reference>
<feature type="compositionally biased region" description="Polar residues" evidence="2">
    <location>
        <begin position="654"/>
        <end position="669"/>
    </location>
</feature>
<feature type="compositionally biased region" description="Polar residues" evidence="2">
    <location>
        <begin position="77"/>
        <end position="94"/>
    </location>
</feature>
<feature type="domain" description="RING-type" evidence="3">
    <location>
        <begin position="692"/>
        <end position="747"/>
    </location>
</feature>
<keyword evidence="1" id="KW-0863">Zinc-finger</keyword>
<keyword evidence="1" id="KW-0862">Zinc</keyword>
<feature type="compositionally biased region" description="Polar residues" evidence="2">
    <location>
        <begin position="499"/>
        <end position="523"/>
    </location>
</feature>
<accession>A0A2P5FNP1</accession>
<proteinExistence type="predicted"/>
<feature type="compositionally biased region" description="Pro residues" evidence="2">
    <location>
        <begin position="606"/>
        <end position="616"/>
    </location>
</feature>
<evidence type="ECO:0000313" key="4">
    <source>
        <dbReference type="EMBL" id="PON99431.1"/>
    </source>
</evidence>
<evidence type="ECO:0000259" key="3">
    <source>
        <dbReference type="PROSITE" id="PS50089"/>
    </source>
</evidence>
<sequence>MANDDLKNEYKPPGSTPMPQGNDLGFTLRRESAGPFGILDTAGANNMSIPSTQMPLSTFPYRGMQLMPQSHSEERPSTNFQTRTDSSRLRTSQPPKYEHEFLRGKDNNVPIQHRPYSNLPCREGNITPYHHFHSIDSPVALDNVRNHASNVLWNQNINKRFVPVRDNSSLSLPMSGMVGDISSDLRMPQPITSFARPEGRTPTLWHSSDGEDLEISNNLMTTAVQPYCSQKPDGGFLTLGIGNAMEDMSKFNISGRNISSNNNPSINLTQSYTSDHQSARSSGLQNSVDGWTFPSIDRSGVNSELFSDPHYIAETTQGDENHQSFVANNFAPGIAGNKDARFAGINANYDYQGHSAISSIPGSNQVGLPDSRWSKETGLPLASNLRTPTQPAIGQSQNMKISRSSLSEPSMVSPINTGIVMANTSLQDWDGGFCDPQISGPLQSSRTLVEAVTTGQEIPVTNVNRISQTSSVSTRPCLKRGATQSSQATFCSQRRRTRTSFVSPSIPNPIQNASPPPNLSETGSHMVRAHTALSLPHQVNNNTSYPHLTHSAQSLSLPPQPYTSPLPPQLWPTSLPPQFLTTSQFISRPRTAPPFHPRPLTALPLIPWPRTTPPTLRPRTAPPLHSQPRTAPPFPLQPQKAPGRSPQFRKASPRPSQLRNALPLQQQPPTTTSFHIKWQGLEQTSQTFGHKCFLCNRDLSFTPNGPVFQPSPPPPTAVLPCGHIFHDHCLQLITPHVQAKDPPCIPCAMGES</sequence>
<evidence type="ECO:0000256" key="2">
    <source>
        <dbReference type="SAM" id="MobiDB-lite"/>
    </source>
</evidence>
<dbReference type="AlphaFoldDB" id="A0A2P5FNP1"/>
<keyword evidence="5" id="KW-1185">Reference proteome</keyword>